<evidence type="ECO:0000313" key="3">
    <source>
        <dbReference type="EMBL" id="EIW78420.1"/>
    </source>
</evidence>
<dbReference type="EMBL" id="JH711582">
    <property type="protein sequence ID" value="EIW78420.1"/>
    <property type="molecule type" value="Genomic_DNA"/>
</dbReference>
<reference evidence="4" key="1">
    <citation type="journal article" date="2012" name="Science">
        <title>The Paleozoic origin of enzymatic lignin decomposition reconstructed from 31 fungal genomes.</title>
        <authorList>
            <person name="Floudas D."/>
            <person name="Binder M."/>
            <person name="Riley R."/>
            <person name="Barry K."/>
            <person name="Blanchette R.A."/>
            <person name="Henrissat B."/>
            <person name="Martinez A.T."/>
            <person name="Otillar R."/>
            <person name="Spatafora J.W."/>
            <person name="Yadav J.S."/>
            <person name="Aerts A."/>
            <person name="Benoit I."/>
            <person name="Boyd A."/>
            <person name="Carlson A."/>
            <person name="Copeland A."/>
            <person name="Coutinho P.M."/>
            <person name="de Vries R.P."/>
            <person name="Ferreira P."/>
            <person name="Findley K."/>
            <person name="Foster B."/>
            <person name="Gaskell J."/>
            <person name="Glotzer D."/>
            <person name="Gorecki P."/>
            <person name="Heitman J."/>
            <person name="Hesse C."/>
            <person name="Hori C."/>
            <person name="Igarashi K."/>
            <person name="Jurgens J.A."/>
            <person name="Kallen N."/>
            <person name="Kersten P."/>
            <person name="Kohler A."/>
            <person name="Kuees U."/>
            <person name="Kumar T.K.A."/>
            <person name="Kuo A."/>
            <person name="LaButti K."/>
            <person name="Larrondo L.F."/>
            <person name="Lindquist E."/>
            <person name="Ling A."/>
            <person name="Lombard V."/>
            <person name="Lucas S."/>
            <person name="Lundell T."/>
            <person name="Martin R."/>
            <person name="McLaughlin D.J."/>
            <person name="Morgenstern I."/>
            <person name="Morin E."/>
            <person name="Murat C."/>
            <person name="Nagy L.G."/>
            <person name="Nolan M."/>
            <person name="Ohm R.A."/>
            <person name="Patyshakuliyeva A."/>
            <person name="Rokas A."/>
            <person name="Ruiz-Duenas F.J."/>
            <person name="Sabat G."/>
            <person name="Salamov A."/>
            <person name="Samejima M."/>
            <person name="Schmutz J."/>
            <person name="Slot J.C."/>
            <person name="St John F."/>
            <person name="Stenlid J."/>
            <person name="Sun H."/>
            <person name="Sun S."/>
            <person name="Syed K."/>
            <person name="Tsang A."/>
            <person name="Wiebenga A."/>
            <person name="Young D."/>
            <person name="Pisabarro A."/>
            <person name="Eastwood D.C."/>
            <person name="Martin F."/>
            <person name="Cullen D."/>
            <person name="Grigoriev I.V."/>
            <person name="Hibbett D.S."/>
        </authorList>
    </citation>
    <scope>NUCLEOTIDE SEQUENCE [LARGE SCALE GENOMIC DNA]</scope>
    <source>
        <strain evidence="4">RWD-64-598 SS2</strain>
    </source>
</reference>
<dbReference type="Proteomes" id="UP000053558">
    <property type="component" value="Unassembled WGS sequence"/>
</dbReference>
<dbReference type="UniPathway" id="UPA00196"/>
<dbReference type="InterPro" id="IPR003737">
    <property type="entry name" value="GlcNAc_PI_deacetylase-related"/>
</dbReference>
<dbReference type="Gene3D" id="3.40.50.10320">
    <property type="entry name" value="LmbE-like"/>
    <property type="match status" value="1"/>
</dbReference>
<dbReference type="PANTHER" id="PTHR12993">
    <property type="entry name" value="N-ACETYLGLUCOSAMINYL-PHOSPHATIDYLINOSITOL DE-N-ACETYLASE-RELATED"/>
    <property type="match status" value="1"/>
</dbReference>
<dbReference type="GeneID" id="19200095"/>
<comment type="caution">
    <text evidence="3">The sequence shown here is derived from an EMBL/GenBank/DDBJ whole genome shotgun (WGS) entry which is preliminary data.</text>
</comment>
<dbReference type="OMA" id="YVLESVN"/>
<dbReference type="PANTHER" id="PTHR12993:SF11">
    <property type="entry name" value="N-ACETYLGLUCOSAMINYL-PHOSPHATIDYLINOSITOL DE-N-ACETYLASE"/>
    <property type="match status" value="1"/>
</dbReference>
<dbReference type="GO" id="GO:0000225">
    <property type="term" value="F:N-acetylglucosaminylphosphatidylinositol deacetylase activity"/>
    <property type="evidence" value="ECO:0007669"/>
    <property type="project" value="UniProtKB-EC"/>
</dbReference>
<dbReference type="SUPFAM" id="SSF102588">
    <property type="entry name" value="LmbE-like"/>
    <property type="match status" value="1"/>
</dbReference>
<dbReference type="InterPro" id="IPR024078">
    <property type="entry name" value="LmbE-like_dom_sf"/>
</dbReference>
<accession>A0A5M3MHK2</accession>
<gene>
    <name evidence="3" type="ORF">CONPUDRAFT_128040</name>
</gene>
<dbReference type="RefSeq" id="XP_007771457.1">
    <property type="nucleotide sequence ID" value="XM_007773267.1"/>
</dbReference>
<comment type="similarity">
    <text evidence="1">Belongs to the PIGL family.</text>
</comment>
<dbReference type="AlphaFoldDB" id="A0A5M3MHK2"/>
<dbReference type="OrthoDB" id="440160at2759"/>
<dbReference type="GO" id="GO:0016020">
    <property type="term" value="C:membrane"/>
    <property type="evidence" value="ECO:0007669"/>
    <property type="project" value="GOC"/>
</dbReference>
<organism evidence="3 4">
    <name type="scientific">Coniophora puteana (strain RWD-64-598)</name>
    <name type="common">Brown rot fungus</name>
    <dbReference type="NCBI Taxonomy" id="741705"/>
    <lineage>
        <taxon>Eukaryota</taxon>
        <taxon>Fungi</taxon>
        <taxon>Dikarya</taxon>
        <taxon>Basidiomycota</taxon>
        <taxon>Agaricomycotina</taxon>
        <taxon>Agaricomycetes</taxon>
        <taxon>Agaricomycetidae</taxon>
        <taxon>Boletales</taxon>
        <taxon>Coniophorineae</taxon>
        <taxon>Coniophoraceae</taxon>
        <taxon>Coniophora</taxon>
    </lineage>
</organism>
<evidence type="ECO:0000313" key="4">
    <source>
        <dbReference type="Proteomes" id="UP000053558"/>
    </source>
</evidence>
<evidence type="ECO:0000256" key="1">
    <source>
        <dbReference type="ARBA" id="ARBA00006066"/>
    </source>
</evidence>
<name>A0A5M3MHK2_CONPW</name>
<dbReference type="EC" id="3.5.1.89" evidence="2"/>
<dbReference type="GO" id="GO:0006506">
    <property type="term" value="P:GPI anchor biosynthetic process"/>
    <property type="evidence" value="ECO:0007669"/>
    <property type="project" value="UniProtKB-UniPathway"/>
</dbReference>
<protein>
    <recommendedName>
        <fullName evidence="2">N-acetylglucosaminylphosphatidylinositol deacetylase</fullName>
        <ecNumber evidence="2">3.5.1.89</ecNumber>
    </recommendedName>
</protein>
<sequence>MVFLLLALIPLVLSFLYFPQTEHVNHILTSRGSQTPPRLLLLTAHPDDESFFFSPTILSLLEGTDGIVPEIFSLCLSNGDADGLGKIREQELADSLAILGVEQGKHWVLDHPELQDNITLTWDAEVIVEVIQPFVTSNQITAILTFDFQGISSHPNHRSLPAGALHLRRNFVSGTNQTAPRVWSLVTVPLLPKYTGLSSAVLEKLKILLRKASAKDGVLAVDAANNPKFVSGLSEYVITARSILAHASQIVWYRRLNMLFSRYMWVNEWIEL</sequence>
<dbReference type="Pfam" id="PF02585">
    <property type="entry name" value="PIG-L"/>
    <property type="match status" value="1"/>
</dbReference>
<proteinExistence type="inferred from homology"/>
<dbReference type="GO" id="GO:0005783">
    <property type="term" value="C:endoplasmic reticulum"/>
    <property type="evidence" value="ECO:0007669"/>
    <property type="project" value="TreeGrafter"/>
</dbReference>
<keyword evidence="4" id="KW-1185">Reference proteome</keyword>
<evidence type="ECO:0000256" key="2">
    <source>
        <dbReference type="ARBA" id="ARBA00012176"/>
    </source>
</evidence>
<dbReference type="KEGG" id="cput:CONPUDRAFT_128040"/>